<comment type="caution">
    <text evidence="2">The sequence shown here is derived from an EMBL/GenBank/DDBJ whole genome shotgun (WGS) entry which is preliminary data.</text>
</comment>
<sequence length="275" mass="30395">MDHQPSSSSRPIKREQPSTPGGSILVSSRSPSPAPRSTKRSRDRLFAALQLGNPLIRGPRTITTADHLDELELKRCFEILHACGAATDPNATLMSTRDTMEGFLDAVFKEWTGNFEDELLKPAMDFVVREFVSVGNICGKPANHSTSKSCADSHACTTPVFLVATYRSRPAQLEAGFCIDEPPCNPNDQVEDLFCPMERTDIRWEVGDWLGVLKSEMSRACTAKIHKFNKHLAVWYARGLVRGWAMGSVSMGEDREVLGFLGRESVDAVFAMMGN</sequence>
<gene>
    <name evidence="2" type="ORF">B0J15DRAFT_565913</name>
</gene>
<evidence type="ECO:0000313" key="2">
    <source>
        <dbReference type="EMBL" id="KAH7242956.1"/>
    </source>
</evidence>
<dbReference type="Proteomes" id="UP000736672">
    <property type="component" value="Unassembled WGS sequence"/>
</dbReference>
<feature type="region of interest" description="Disordered" evidence="1">
    <location>
        <begin position="1"/>
        <end position="40"/>
    </location>
</feature>
<dbReference type="AlphaFoldDB" id="A0A9P9GPL7"/>
<accession>A0A9P9GPL7</accession>
<organism evidence="2 3">
    <name type="scientific">Fusarium solani</name>
    <name type="common">Filamentous fungus</name>
    <dbReference type="NCBI Taxonomy" id="169388"/>
    <lineage>
        <taxon>Eukaryota</taxon>
        <taxon>Fungi</taxon>
        <taxon>Dikarya</taxon>
        <taxon>Ascomycota</taxon>
        <taxon>Pezizomycotina</taxon>
        <taxon>Sordariomycetes</taxon>
        <taxon>Hypocreomycetidae</taxon>
        <taxon>Hypocreales</taxon>
        <taxon>Nectriaceae</taxon>
        <taxon>Fusarium</taxon>
        <taxon>Fusarium solani species complex</taxon>
    </lineage>
</organism>
<proteinExistence type="predicted"/>
<name>A0A9P9GPL7_FUSSL</name>
<keyword evidence="3" id="KW-1185">Reference proteome</keyword>
<feature type="compositionally biased region" description="Polar residues" evidence="1">
    <location>
        <begin position="1"/>
        <end position="10"/>
    </location>
</feature>
<dbReference type="EMBL" id="JAGTJS010000019">
    <property type="protein sequence ID" value="KAH7242956.1"/>
    <property type="molecule type" value="Genomic_DNA"/>
</dbReference>
<protein>
    <submittedName>
        <fullName evidence="2">Uncharacterized protein</fullName>
    </submittedName>
</protein>
<reference evidence="2" key="1">
    <citation type="journal article" date="2021" name="Nat. Commun.">
        <title>Genetic determinants of endophytism in the Arabidopsis root mycobiome.</title>
        <authorList>
            <person name="Mesny F."/>
            <person name="Miyauchi S."/>
            <person name="Thiergart T."/>
            <person name="Pickel B."/>
            <person name="Atanasova L."/>
            <person name="Karlsson M."/>
            <person name="Huettel B."/>
            <person name="Barry K.W."/>
            <person name="Haridas S."/>
            <person name="Chen C."/>
            <person name="Bauer D."/>
            <person name="Andreopoulos W."/>
            <person name="Pangilinan J."/>
            <person name="LaButti K."/>
            <person name="Riley R."/>
            <person name="Lipzen A."/>
            <person name="Clum A."/>
            <person name="Drula E."/>
            <person name="Henrissat B."/>
            <person name="Kohler A."/>
            <person name="Grigoriev I.V."/>
            <person name="Martin F.M."/>
            <person name="Hacquard S."/>
        </authorList>
    </citation>
    <scope>NUCLEOTIDE SEQUENCE</scope>
    <source>
        <strain evidence="2">FSSC 5 MPI-SDFR-AT-0091</strain>
    </source>
</reference>
<dbReference type="OrthoDB" id="5130748at2759"/>
<evidence type="ECO:0000313" key="3">
    <source>
        <dbReference type="Proteomes" id="UP000736672"/>
    </source>
</evidence>
<evidence type="ECO:0000256" key="1">
    <source>
        <dbReference type="SAM" id="MobiDB-lite"/>
    </source>
</evidence>